<evidence type="ECO:0000313" key="1">
    <source>
        <dbReference type="EMBL" id="KAJ2773462.1"/>
    </source>
</evidence>
<name>A0ACC1K5K3_9FUNG</name>
<proteinExistence type="predicted"/>
<gene>
    <name evidence="1" type="primary">CTA8_2</name>
    <name evidence="1" type="ORF">IWQ57_001285</name>
</gene>
<dbReference type="Proteomes" id="UP001140234">
    <property type="component" value="Unassembled WGS sequence"/>
</dbReference>
<keyword evidence="1" id="KW-0346">Stress response</keyword>
<reference evidence="1" key="1">
    <citation type="submission" date="2022-07" db="EMBL/GenBank/DDBJ databases">
        <title>Phylogenomic reconstructions and comparative analyses of Kickxellomycotina fungi.</title>
        <authorList>
            <person name="Reynolds N.K."/>
            <person name="Stajich J.E."/>
            <person name="Barry K."/>
            <person name="Grigoriev I.V."/>
            <person name="Crous P."/>
            <person name="Smith M.E."/>
        </authorList>
    </citation>
    <scope>NUCLEOTIDE SEQUENCE</scope>
    <source>
        <strain evidence="1">CBS 109366</strain>
    </source>
</reference>
<accession>A0ACC1K5K3</accession>
<comment type="caution">
    <text evidence="1">The sequence shown here is derived from an EMBL/GenBank/DDBJ whole genome shotgun (WGS) entry which is preliminary data.</text>
</comment>
<protein>
    <submittedName>
        <fullName evidence="1">Heat shock transcription factor</fullName>
    </submittedName>
</protein>
<evidence type="ECO:0000313" key="2">
    <source>
        <dbReference type="Proteomes" id="UP001140234"/>
    </source>
</evidence>
<organism evidence="1 2">
    <name type="scientific">Coemansia nantahalensis</name>
    <dbReference type="NCBI Taxonomy" id="2789366"/>
    <lineage>
        <taxon>Eukaryota</taxon>
        <taxon>Fungi</taxon>
        <taxon>Fungi incertae sedis</taxon>
        <taxon>Zoopagomycota</taxon>
        <taxon>Kickxellomycotina</taxon>
        <taxon>Kickxellomycetes</taxon>
        <taxon>Kickxellales</taxon>
        <taxon>Kickxellaceae</taxon>
        <taxon>Coemansia</taxon>
    </lineage>
</organism>
<dbReference type="EMBL" id="JANBUJ010000221">
    <property type="protein sequence ID" value="KAJ2773462.1"/>
    <property type="molecule type" value="Genomic_DNA"/>
</dbReference>
<sequence length="702" mass="73658">MNELVPRRARNLHRNIAVTPFLNKLYNIVDDSASDDLIRWSAEGNSFVVVRHEDFAKEVLPHFFKHNNFSSFVRQLNMYGFHKVPHLQHGGLIADSPDAECWEFSNEHFQRGKPDLLHYIHRKKGSRDTAAAGLDATHDGALSSHASDGEGNGDSGPSDAGQLPAPASKPPPHSAGAVNAGMAASASSEAAAEQPPAKGADPAGAKARSSRTPTVNLARVLKEIQVIRDHQMTISSDIKRLQEENQSLWMQARTTEERYIKHQETIDKILRFLATVFSSDARHSEIRPPLRRLISHNAHTRRGNDSGGDEPSHSSGATPWVQSVFDEMDFPDSLSAGPPPDKRQRTGRGPRSPHIYEMPPGVSLPEIQRAAGVGSSASGFDDSSHPLRRSGSSAQVPSTALTRMQPWNMLHSQRSPSVPSLNGGGGGGDSSMLQAQPEYISQLAQKVDNMDVTLNNLQQLISLGVLSQLAMQPPPQHLLGAAMPAAGPGAGSFPSSIAPQDAVAGGTGSLAGAQLNISAADIDALLASGALDNLPPPLDDTALPATGHSGPSSQPQGLGAIAGMDLTPFVGAAHGAPSSVLTSNPAAGSHTEFAGGDGSGTADTACGVGMGEPQGVFKSDPASEYQNMMRGLFEHTNNPANAHLLAGGDGGGGTDASQQPGSSPFQHFVDLNASAGMLDDGEDEDSDEDYGGAFAATPTPQE</sequence>
<keyword evidence="2" id="KW-1185">Reference proteome</keyword>